<dbReference type="PANTHER" id="PTHR33392">
    <property type="entry name" value="POLYISOPRENYL-TEICHOIC ACID--PEPTIDOGLYCAN TEICHOIC ACID TRANSFERASE TAGU"/>
    <property type="match status" value="1"/>
</dbReference>
<evidence type="ECO:0000256" key="1">
    <source>
        <dbReference type="ARBA" id="ARBA00006068"/>
    </source>
</evidence>
<evidence type="ECO:0000313" key="6">
    <source>
        <dbReference type="EMBL" id="WCZ31977.1"/>
    </source>
</evidence>
<comment type="similarity">
    <text evidence="1">Belongs to the LytR/CpsA/Psr (LCP) family.</text>
</comment>
<protein>
    <submittedName>
        <fullName evidence="6">Biofilm regulatory protein A</fullName>
    </submittedName>
</protein>
<feature type="domain" description="Cell envelope-related transcriptional attenuator" evidence="4">
    <location>
        <begin position="118"/>
        <end position="288"/>
    </location>
</feature>
<dbReference type="Pfam" id="PF13399">
    <property type="entry name" value="LytR_C"/>
    <property type="match status" value="1"/>
</dbReference>
<dbReference type="Proteomes" id="UP001220064">
    <property type="component" value="Chromosome"/>
</dbReference>
<keyword evidence="3" id="KW-0812">Transmembrane</keyword>
<feature type="region of interest" description="Disordered" evidence="2">
    <location>
        <begin position="486"/>
        <end position="547"/>
    </location>
</feature>
<gene>
    <name evidence="6" type="primary">brpA</name>
    <name evidence="6" type="ORF">CMASS_02590</name>
</gene>
<reference evidence="6 7" key="1">
    <citation type="submission" date="2020-10" db="EMBL/GenBank/DDBJ databases">
        <title>Complete genome sequence of Corynebacterium massiliense DSM 45435, type strain of Corynebacterium massiliense.</title>
        <authorList>
            <person name="Busche T."/>
            <person name="Kalinowski J."/>
            <person name="Ruckert C."/>
        </authorList>
    </citation>
    <scope>NUCLEOTIDE SEQUENCE [LARGE SCALE GENOMIC DNA]</scope>
    <source>
        <strain evidence="6 7">DSM 45435</strain>
    </source>
</reference>
<proteinExistence type="inferred from homology"/>
<dbReference type="Gene3D" id="3.40.630.190">
    <property type="entry name" value="LCP protein"/>
    <property type="match status" value="1"/>
</dbReference>
<keyword evidence="3" id="KW-1133">Transmembrane helix</keyword>
<dbReference type="Pfam" id="PF03816">
    <property type="entry name" value="LytR_cpsA_psr"/>
    <property type="match status" value="1"/>
</dbReference>
<dbReference type="Gene3D" id="3.30.70.2390">
    <property type="match status" value="1"/>
</dbReference>
<organism evidence="6 7">
    <name type="scientific">Corynebacterium massiliense DSM 45435</name>
    <dbReference type="NCBI Taxonomy" id="1121364"/>
    <lineage>
        <taxon>Bacteria</taxon>
        <taxon>Bacillati</taxon>
        <taxon>Actinomycetota</taxon>
        <taxon>Actinomycetes</taxon>
        <taxon>Mycobacteriales</taxon>
        <taxon>Corynebacteriaceae</taxon>
        <taxon>Corynebacterium</taxon>
    </lineage>
</organism>
<keyword evidence="7" id="KW-1185">Reference proteome</keyword>
<dbReference type="NCBIfam" id="TIGR00350">
    <property type="entry name" value="lytR_cpsA_psr"/>
    <property type="match status" value="1"/>
</dbReference>
<feature type="region of interest" description="Disordered" evidence="2">
    <location>
        <begin position="95"/>
        <end position="116"/>
    </location>
</feature>
<feature type="domain" description="LytR/CpsA/Psr regulator C-terminal" evidence="5">
    <location>
        <begin position="398"/>
        <end position="483"/>
    </location>
</feature>
<dbReference type="InterPro" id="IPR027381">
    <property type="entry name" value="LytR/CpsA/Psr_C"/>
</dbReference>
<name>A0ABY7U8G7_9CORY</name>
<feature type="compositionally biased region" description="Basic and acidic residues" evidence="2">
    <location>
        <begin position="371"/>
        <end position="383"/>
    </location>
</feature>
<accession>A0ABY7U8G7</accession>
<feature type="region of interest" description="Disordered" evidence="2">
    <location>
        <begin position="371"/>
        <end position="393"/>
    </location>
</feature>
<dbReference type="PANTHER" id="PTHR33392:SF6">
    <property type="entry name" value="POLYISOPRENYL-TEICHOIC ACID--PEPTIDOGLYCAN TEICHOIC ACID TRANSFERASE TAGU"/>
    <property type="match status" value="1"/>
</dbReference>
<evidence type="ECO:0000259" key="4">
    <source>
        <dbReference type="Pfam" id="PF03816"/>
    </source>
</evidence>
<evidence type="ECO:0000256" key="3">
    <source>
        <dbReference type="SAM" id="Phobius"/>
    </source>
</evidence>
<evidence type="ECO:0000256" key="2">
    <source>
        <dbReference type="SAM" id="MobiDB-lite"/>
    </source>
</evidence>
<keyword evidence="3" id="KW-0472">Membrane</keyword>
<dbReference type="InterPro" id="IPR004474">
    <property type="entry name" value="LytR_CpsA_psr"/>
</dbReference>
<dbReference type="EMBL" id="CP063189">
    <property type="protein sequence ID" value="WCZ31977.1"/>
    <property type="molecule type" value="Genomic_DNA"/>
</dbReference>
<feature type="transmembrane region" description="Helical" evidence="3">
    <location>
        <begin position="32"/>
        <end position="52"/>
    </location>
</feature>
<dbReference type="InterPro" id="IPR050922">
    <property type="entry name" value="LytR/CpsA/Psr_CW_biosynth"/>
</dbReference>
<evidence type="ECO:0000259" key="5">
    <source>
        <dbReference type="Pfam" id="PF13399"/>
    </source>
</evidence>
<feature type="compositionally biased region" description="Acidic residues" evidence="2">
    <location>
        <begin position="495"/>
        <end position="512"/>
    </location>
</feature>
<evidence type="ECO:0000313" key="7">
    <source>
        <dbReference type="Proteomes" id="UP001220064"/>
    </source>
</evidence>
<sequence length="547" mass="56882">MSFETPRRARDIQAAPSRSVDLKQIGSTPVKAVLAILSVIILTVTGVAYATIGRLGGGLSSVNNLDLNDEGFSQGNAPDGAVDILLVGNDSRTDAKGNELSNEELEKLHAGSDEGESNTDTIMLIRVPNDGSRATAVSIPRDTYVHDADLGNTKINGVFAGHKQAKVDELEASDSGLTKDEIEKKGIEAGRKALLDQVHSLTGIDVDHYAEVGLLGFVLLTEAVGGVDVCLNEDVKDPMSGADFKAGPQTLQGADALAFVRQRYGLPRGDLDRITRQQAFMASLVSKALATNTLTNPNKLRKISAAVERSVAIDENWDVTQFATQLSDLAAGNVTFNTIPVTSVDGVGDYGESIITVDPDEVHEFMEELADPKDKADDADGKGSEGAAADGSALDDATTVDVLNAGTREGLAGGVGSWLKDNGVKVNKTSNAQPGVYTSSQIVTANADDERAHKLSEKLGGIPITVNENLDADSLIVVTADDYAGPLDESKTSDADDSTATDSDSDGADSDTDSGSKAPVGTPGGDFGAAEVSPEIDAGGNGPRCVN</sequence>
<dbReference type="RefSeq" id="WP_022862594.1">
    <property type="nucleotide sequence ID" value="NZ_ATVG01000003.1"/>
</dbReference>